<dbReference type="InterPro" id="IPR005939">
    <property type="entry name" value="BLH_phosphatase-like"/>
</dbReference>
<dbReference type="EMBL" id="JAVRAA010000029">
    <property type="protein sequence ID" value="MDT0340863.1"/>
    <property type="molecule type" value="Genomic_DNA"/>
</dbReference>
<dbReference type="AlphaFoldDB" id="A0AAE4GEK1"/>
<dbReference type="SUPFAM" id="SSF52799">
    <property type="entry name" value="(Phosphotyrosine protein) phosphatases II"/>
    <property type="match status" value="1"/>
</dbReference>
<dbReference type="RefSeq" id="WP_284078244.1">
    <property type="nucleotide sequence ID" value="NZ_JAVLSM010000031.1"/>
</dbReference>
<organism evidence="2">
    <name type="scientific">Herbaspirillum huttiense subsp. nephrolepidis</name>
    <dbReference type="NCBI Taxonomy" id="3075126"/>
    <lineage>
        <taxon>Bacteria</taxon>
        <taxon>Pseudomonadati</taxon>
        <taxon>Pseudomonadota</taxon>
        <taxon>Betaproteobacteria</taxon>
        <taxon>Burkholderiales</taxon>
        <taxon>Oxalobacteraceae</taxon>
        <taxon>Herbaspirillum</taxon>
    </lineage>
</organism>
<dbReference type="Gene3D" id="3.90.190.10">
    <property type="entry name" value="Protein tyrosine phosphatase superfamily"/>
    <property type="match status" value="1"/>
</dbReference>
<feature type="domain" description="Beta-lactamase hydrolase-like protein phosphatase-like" evidence="1">
    <location>
        <begin position="4"/>
        <end position="105"/>
    </location>
</feature>
<name>A0AAE4GEK1_9BURK</name>
<dbReference type="GO" id="GO:0016787">
    <property type="term" value="F:hydrolase activity"/>
    <property type="evidence" value="ECO:0007669"/>
    <property type="project" value="InterPro"/>
</dbReference>
<dbReference type="InterPro" id="IPR029021">
    <property type="entry name" value="Prot-tyrosine_phosphatase-like"/>
</dbReference>
<evidence type="ECO:0000259" key="1">
    <source>
        <dbReference type="Pfam" id="PF04273"/>
    </source>
</evidence>
<evidence type="ECO:0000313" key="2">
    <source>
        <dbReference type="EMBL" id="MDT0340863.1"/>
    </source>
</evidence>
<proteinExistence type="predicted"/>
<gene>
    <name evidence="2" type="ORF">RJN63_28820</name>
</gene>
<accession>A0AAE4GEK1</accession>
<dbReference type="GO" id="GO:0016740">
    <property type="term" value="F:transferase activity"/>
    <property type="evidence" value="ECO:0007669"/>
    <property type="project" value="UniProtKB-KW"/>
</dbReference>
<sequence length="142" mass="15360">MTNFKQIGDGLFIGAQPTGQDLVEAKQQGIHTVIDMRAPGETATSNADLVRDSGLDYVNVPVNKTALSEQQIDELSQVMQRTQGPHLLHCATGTRAALLLALGRAKQNGWTAERTFEEAQTMGFNLQGSADFASFVRQVTAK</sequence>
<comment type="caution">
    <text evidence="2">The sequence shown here is derived from an EMBL/GenBank/DDBJ whole genome shotgun (WGS) entry which is preliminary data.</text>
</comment>
<dbReference type="Pfam" id="PF04273">
    <property type="entry name" value="BLH_phosphatase"/>
    <property type="match status" value="1"/>
</dbReference>
<keyword evidence="2" id="KW-0808">Transferase</keyword>
<reference evidence="2" key="1">
    <citation type="submission" date="2023-02" db="EMBL/GenBank/DDBJ databases">
        <title>Description of Herbaspirillum huttiense subsp. nephrolepsisexaltata and Herbaspirillum huttiense subsp. lycopersicon.</title>
        <authorList>
            <person name="Poudel M."/>
            <person name="Sharma A."/>
            <person name="Goss E."/>
            <person name="Tapia J.H."/>
            <person name="Harmon C.M."/>
            <person name="Jones J.B."/>
        </authorList>
    </citation>
    <scope>NUCLEOTIDE SEQUENCE</scope>
    <source>
        <strain evidence="2">NC40101</strain>
    </source>
</reference>
<protein>
    <submittedName>
        <fullName evidence="2">Sulfur transferase domain-containing protein</fullName>
    </submittedName>
</protein>